<accession>A0A382EI13</accession>
<name>A0A382EI13_9ZZZZ</name>
<evidence type="ECO:0000313" key="1">
    <source>
        <dbReference type="EMBL" id="SVB50358.1"/>
    </source>
</evidence>
<reference evidence="1" key="1">
    <citation type="submission" date="2018-05" db="EMBL/GenBank/DDBJ databases">
        <authorList>
            <person name="Lanie J.A."/>
            <person name="Ng W.-L."/>
            <person name="Kazmierczak K.M."/>
            <person name="Andrzejewski T.M."/>
            <person name="Davidsen T.M."/>
            <person name="Wayne K.J."/>
            <person name="Tettelin H."/>
            <person name="Glass J.I."/>
            <person name="Rusch D."/>
            <person name="Podicherti R."/>
            <person name="Tsui H.-C.T."/>
            <person name="Winkler M.E."/>
        </authorList>
    </citation>
    <scope>NUCLEOTIDE SEQUENCE</scope>
</reference>
<dbReference type="AlphaFoldDB" id="A0A382EI13"/>
<protein>
    <submittedName>
        <fullName evidence="1">Uncharacterized protein</fullName>
    </submittedName>
</protein>
<gene>
    <name evidence="1" type="ORF">METZ01_LOCUS203212</name>
</gene>
<organism evidence="1">
    <name type="scientific">marine metagenome</name>
    <dbReference type="NCBI Taxonomy" id="408172"/>
    <lineage>
        <taxon>unclassified sequences</taxon>
        <taxon>metagenomes</taxon>
        <taxon>ecological metagenomes</taxon>
    </lineage>
</organism>
<feature type="non-terminal residue" evidence="1">
    <location>
        <position position="40"/>
    </location>
</feature>
<proteinExistence type="predicted"/>
<sequence length="40" mass="4444">MYRVTINMKIVRLFSFIILTGAYLSADSNVPAPIPIDFGV</sequence>
<dbReference type="EMBL" id="UINC01044640">
    <property type="protein sequence ID" value="SVB50358.1"/>
    <property type="molecule type" value="Genomic_DNA"/>
</dbReference>